<proteinExistence type="predicted"/>
<comment type="caution">
    <text evidence="2">The sequence shown here is derived from an EMBL/GenBank/DDBJ whole genome shotgun (WGS) entry which is preliminary data.</text>
</comment>
<dbReference type="AlphaFoldDB" id="A0A2S9QSL2"/>
<feature type="transmembrane region" description="Helical" evidence="1">
    <location>
        <begin position="29"/>
        <end position="48"/>
    </location>
</feature>
<gene>
    <name evidence="2" type="ORF">B4915_00370</name>
    <name evidence="3" type="ORF">B4915_00455</name>
</gene>
<keyword evidence="1" id="KW-1133">Transmembrane helix</keyword>
<accession>A0A2S9QSL2</accession>
<evidence type="ECO:0000313" key="4">
    <source>
        <dbReference type="Proteomes" id="UP000238650"/>
    </source>
</evidence>
<keyword evidence="1" id="KW-0472">Membrane</keyword>
<keyword evidence="4" id="KW-1185">Reference proteome</keyword>
<dbReference type="EMBL" id="MWZD01000008">
    <property type="protein sequence ID" value="PRI12559.1"/>
    <property type="molecule type" value="Genomic_DNA"/>
</dbReference>
<dbReference type="OrthoDB" id="4965912at2"/>
<name>A0A2S9QSL2_9MICO</name>
<dbReference type="Proteomes" id="UP000238650">
    <property type="component" value="Unassembled WGS sequence"/>
</dbReference>
<dbReference type="RefSeq" id="WP_146119977.1">
    <property type="nucleotide sequence ID" value="NZ_MWZD01000008.1"/>
</dbReference>
<feature type="transmembrane region" description="Helical" evidence="1">
    <location>
        <begin position="200"/>
        <end position="218"/>
    </location>
</feature>
<reference evidence="2 4" key="1">
    <citation type="journal article" date="2017" name="New Microbes New Infect">
        <title>Genome sequence of 'Leucobacter massiliensis' sp. nov. isolated from human pharynx after travel to the 2014 Hajj.</title>
        <authorList>
            <person name="Leangapichart T."/>
            <person name="Gautret P."/>
            <person name="Nguyen T.T."/>
            <person name="Armstrong N."/>
            <person name="Rolain J.M."/>
        </authorList>
    </citation>
    <scope>NUCLEOTIDE SEQUENCE [LARGE SCALE GENOMIC DNA]</scope>
    <source>
        <strain evidence="2 4">122RC15</strain>
    </source>
</reference>
<keyword evidence="1" id="KW-0812">Transmembrane</keyword>
<dbReference type="EMBL" id="MWZD01000008">
    <property type="protein sequence ID" value="PRI12572.1"/>
    <property type="molecule type" value="Genomic_DNA"/>
</dbReference>
<evidence type="ECO:0000313" key="2">
    <source>
        <dbReference type="EMBL" id="PRI12559.1"/>
    </source>
</evidence>
<sequence>MLRIVFFAALGIVCGGIVANLVGPPGAAAWAFPVGLTLAILAGTLVLIGRSTRGMGGADPEAVRAAVAAGRTGLARVDVLRQTGTQINEQPVCELELTVQPAAGAAYRLALRQIVPLVQIPRFQVGAVLPVAQLADGQPDIALLDEANGGVAAARAAAGGIPPASEAGPLLRPEPGALRADGTRRKPLLGVGRRGRPLRFLLFAVCFALAASAVLLPYRAALAQTIAALPEGRLHADLREGEALDEALRSLAAEIGHDRVVDVSVSADFVRVDAPVQPGAIETDSWMYRRGVVEREGPATIQPRTEGEQFALGEVNWSAIWPALRSAAEEAGAEGVDDALFSLGRSSEDDIDSPEFGEAVGEVEVIAGFTGDYRSLSVRMRGDGTGVEVLAG</sequence>
<protein>
    <submittedName>
        <fullName evidence="2">Uncharacterized protein</fullName>
    </submittedName>
</protein>
<evidence type="ECO:0000256" key="1">
    <source>
        <dbReference type="SAM" id="Phobius"/>
    </source>
</evidence>
<organism evidence="2 4">
    <name type="scientific">Leucobacter massiliensis</name>
    <dbReference type="NCBI Taxonomy" id="1686285"/>
    <lineage>
        <taxon>Bacteria</taxon>
        <taxon>Bacillati</taxon>
        <taxon>Actinomycetota</taxon>
        <taxon>Actinomycetes</taxon>
        <taxon>Micrococcales</taxon>
        <taxon>Microbacteriaceae</taxon>
        <taxon>Leucobacter</taxon>
    </lineage>
</organism>
<evidence type="ECO:0000313" key="3">
    <source>
        <dbReference type="EMBL" id="PRI12572.1"/>
    </source>
</evidence>